<dbReference type="OrthoDB" id="3121533at2759"/>
<dbReference type="InParanoid" id="A0A369JD39"/>
<sequence length="755" mass="84401">MVSTFAGYRRISTSISRAITAILFNEVVIFLYASRREIDDMFKFGRDHIRSVVVYGLSVSKNSVQYHDAWEFHKTYGAVIARGLGLCSGVRNLECYRVHEAFTCDWLPLAPSLSSTLTRLVIRADETNVSFALDGLRSGVLETLEIIEWPAVNTDLLNVQLSLCLPLEMSCLKHIILCNGAPSPEDLRTLFTRITKNNDSAKPLQSVSLLNVGNLSAKDLADILLINNLGMHLTVFHFHSSTRDAAALPIVIVKACPNLVMFSSRTLSHREIPEYLPPGLQVFEIAINNGFRTGENFLRLEDILAYSKSKQGCQLRVIGLQLPYQDPRNETPLLSACELSGLGFTLRPRGQPLLDGQQLIPGASPAPFISSTSGGNDLDRGADLEPCVKMRRKIPIHIVSQIYTPPSRFSTLPPELLLLIFKHLRPKLTRPNSFTFDLRRPDPNDPIPSDAAQFRRALRTFAAFRRICSAVSHAIIPLLFEEVVIWITPSLRVQAIDDVFALGGNYILSMVIYSAPLHSTSSARRKLPQEYGHVLGRGLSLCPRIRNLECYKMHNMFTRDWLALAPSLASTLTRLVIRPHGINISYALGGLAGPLETLEIVDWTRLYTELPVAQRPPHTPPELPNLRHITIRSGDPHPDDLRVLFDRITRNKDATQRLHSVSLLHLANLTAIDLTSILSTNSLGMHLTTFRFASHVRDTHLPLIIAQACPHLVEFSCGHLRFVRSWNTSRRVCGSLGSRCSMMCTMIMIWEDICG</sequence>
<comment type="caution">
    <text evidence="1">The sequence shown here is derived from an EMBL/GenBank/DDBJ whole genome shotgun (WGS) entry which is preliminary data.</text>
</comment>
<keyword evidence="2" id="KW-1185">Reference proteome</keyword>
<dbReference type="AlphaFoldDB" id="A0A369JD39"/>
<proteinExistence type="predicted"/>
<name>A0A369JD39_HYPMA</name>
<dbReference type="Proteomes" id="UP000076154">
    <property type="component" value="Unassembled WGS sequence"/>
</dbReference>
<dbReference type="EMBL" id="LUEZ02000106">
    <property type="protein sequence ID" value="RDB18345.1"/>
    <property type="molecule type" value="Genomic_DNA"/>
</dbReference>
<evidence type="ECO:0000313" key="1">
    <source>
        <dbReference type="EMBL" id="RDB18345.1"/>
    </source>
</evidence>
<evidence type="ECO:0000313" key="2">
    <source>
        <dbReference type="Proteomes" id="UP000076154"/>
    </source>
</evidence>
<organism evidence="1 2">
    <name type="scientific">Hypsizygus marmoreus</name>
    <name type="common">White beech mushroom</name>
    <name type="synonym">Agaricus marmoreus</name>
    <dbReference type="NCBI Taxonomy" id="39966"/>
    <lineage>
        <taxon>Eukaryota</taxon>
        <taxon>Fungi</taxon>
        <taxon>Dikarya</taxon>
        <taxon>Basidiomycota</taxon>
        <taxon>Agaricomycotina</taxon>
        <taxon>Agaricomycetes</taxon>
        <taxon>Agaricomycetidae</taxon>
        <taxon>Agaricales</taxon>
        <taxon>Tricholomatineae</taxon>
        <taxon>Lyophyllaceae</taxon>
        <taxon>Hypsizygus</taxon>
    </lineage>
</organism>
<accession>A0A369JD39</accession>
<reference evidence="1" key="1">
    <citation type="submission" date="2018-04" db="EMBL/GenBank/DDBJ databases">
        <title>Whole genome sequencing of Hypsizygus marmoreus.</title>
        <authorList>
            <person name="Choi I.-G."/>
            <person name="Min B."/>
            <person name="Kim J.-G."/>
            <person name="Kim S."/>
            <person name="Oh Y.-L."/>
            <person name="Kong W.-S."/>
            <person name="Park H."/>
            <person name="Jeong J."/>
            <person name="Song E.-S."/>
        </authorList>
    </citation>
    <scope>NUCLEOTIDE SEQUENCE [LARGE SCALE GENOMIC DNA]</scope>
    <source>
        <strain evidence="1">51987-8</strain>
    </source>
</reference>
<protein>
    <submittedName>
        <fullName evidence="1">Uncharacterized protein</fullName>
    </submittedName>
</protein>
<gene>
    <name evidence="1" type="ORF">Hypma_000590</name>
</gene>